<protein>
    <recommendedName>
        <fullName evidence="4">DUF1565 domain-containing protein</fullName>
    </recommendedName>
</protein>
<comment type="caution">
    <text evidence="2">The sequence shown here is derived from an EMBL/GenBank/DDBJ whole genome shotgun (WGS) entry which is preliminary data.</text>
</comment>
<accession>A0A812YHK0</accession>
<evidence type="ECO:0000313" key="3">
    <source>
        <dbReference type="Proteomes" id="UP000601435"/>
    </source>
</evidence>
<feature type="chain" id="PRO_5033053517" description="DUF1565 domain-containing protein" evidence="1">
    <location>
        <begin position="17"/>
        <end position="140"/>
    </location>
</feature>
<reference evidence="2" key="1">
    <citation type="submission" date="2021-02" db="EMBL/GenBank/DDBJ databases">
        <authorList>
            <person name="Dougan E. K."/>
            <person name="Rhodes N."/>
            <person name="Thang M."/>
            <person name="Chan C."/>
        </authorList>
    </citation>
    <scope>NUCLEOTIDE SEQUENCE</scope>
</reference>
<sequence length="140" mass="15170">MISWLLLGLFLVGAHRDSRHFAVQLDDEIEESPSSPAILASPENVSSVLASVNAAEPMRVHLLAGVYQNVTFTLPPDANLELQGEPGTKVEDLYVKGYTDETPRQGMLNSMVIGSVISFRTLATSYARAEGASCEALRLH</sequence>
<dbReference type="OrthoDB" id="10340004at2759"/>
<evidence type="ECO:0008006" key="4">
    <source>
        <dbReference type="Google" id="ProtNLM"/>
    </source>
</evidence>
<keyword evidence="3" id="KW-1185">Reference proteome</keyword>
<keyword evidence="1" id="KW-0732">Signal</keyword>
<feature type="signal peptide" evidence="1">
    <location>
        <begin position="1"/>
        <end position="16"/>
    </location>
</feature>
<proteinExistence type="predicted"/>
<dbReference type="Proteomes" id="UP000601435">
    <property type="component" value="Unassembled WGS sequence"/>
</dbReference>
<organism evidence="2 3">
    <name type="scientific">Symbiodinium necroappetens</name>
    <dbReference type="NCBI Taxonomy" id="1628268"/>
    <lineage>
        <taxon>Eukaryota</taxon>
        <taxon>Sar</taxon>
        <taxon>Alveolata</taxon>
        <taxon>Dinophyceae</taxon>
        <taxon>Suessiales</taxon>
        <taxon>Symbiodiniaceae</taxon>
        <taxon>Symbiodinium</taxon>
    </lineage>
</organism>
<dbReference type="AlphaFoldDB" id="A0A812YHK0"/>
<gene>
    <name evidence="2" type="ORF">SNEC2469_LOCUS22804</name>
</gene>
<evidence type="ECO:0000313" key="2">
    <source>
        <dbReference type="EMBL" id="CAE7778683.1"/>
    </source>
</evidence>
<evidence type="ECO:0000256" key="1">
    <source>
        <dbReference type="SAM" id="SignalP"/>
    </source>
</evidence>
<dbReference type="EMBL" id="CAJNJA010041867">
    <property type="protein sequence ID" value="CAE7778683.1"/>
    <property type="molecule type" value="Genomic_DNA"/>
</dbReference>
<name>A0A812YHK0_9DINO</name>